<feature type="transmembrane region" description="Helical" evidence="1">
    <location>
        <begin position="512"/>
        <end position="535"/>
    </location>
</feature>
<feature type="transmembrane region" description="Helical" evidence="1">
    <location>
        <begin position="198"/>
        <end position="216"/>
    </location>
</feature>
<feature type="transmembrane region" description="Helical" evidence="1">
    <location>
        <begin position="263"/>
        <end position="286"/>
    </location>
</feature>
<dbReference type="Pfam" id="PF01970">
    <property type="entry name" value="TctA"/>
    <property type="match status" value="1"/>
</dbReference>
<feature type="domain" description="DUF1468" evidence="3">
    <location>
        <begin position="523"/>
        <end position="661"/>
    </location>
</feature>
<feature type="transmembrane region" description="Helical" evidence="1">
    <location>
        <begin position="169"/>
        <end position="186"/>
    </location>
</feature>
<evidence type="ECO:0000313" key="5">
    <source>
        <dbReference type="Proteomes" id="UP001431784"/>
    </source>
</evidence>
<dbReference type="PANTHER" id="PTHR35342">
    <property type="entry name" value="TRICARBOXYLIC TRANSPORT PROTEIN"/>
    <property type="match status" value="1"/>
</dbReference>
<feature type="transmembrane region" description="Helical" evidence="1">
    <location>
        <begin position="325"/>
        <end position="346"/>
    </location>
</feature>
<dbReference type="InterPro" id="IPR002823">
    <property type="entry name" value="DUF112_TM"/>
</dbReference>
<dbReference type="EMBL" id="JAQZSM010000014">
    <property type="protein sequence ID" value="MDD7972300.1"/>
    <property type="molecule type" value="Genomic_DNA"/>
</dbReference>
<protein>
    <submittedName>
        <fullName evidence="4">Tripartite tricarboxylate transporter permease</fullName>
    </submittedName>
</protein>
<keyword evidence="1" id="KW-1133">Transmembrane helix</keyword>
<proteinExistence type="predicted"/>
<dbReference type="RefSeq" id="WP_274352978.1">
    <property type="nucleotide sequence ID" value="NZ_JAQZSM010000014.1"/>
</dbReference>
<sequence>MEVISQFSAVLAGIFSSQIILYIMLGAVIGTLIAVLPGIGGLSGVALLLPFTFGLDPYTAIAFLLATLAVTSTADSIPAILFGVPGTPASMVTVLDGHPMAKRGEAGRAMGAAFTSSVLGGIFGAAVLLATIPFIMPVMMRATSPELLGLVIFGLAMVAAVSGQSLARGIGAACLGVLLAYIGQDPQTATLRWTFGQVYLWDGVGILLVALGIYALPELVDMAILNTRIAQTEKENSSALNGEWQGVKDALSHPWLMTKSSGISAVLGVVPAIGAAVIPWLVYAYVSATTRGKSQFGNGDVRGVIAVESSNNATVGGALLPTLTFGIPGSAPMALILGGLLLHGIAPGPDMLVGKIDFTYMMIATIVVANIFGGFLAFGLTRWLAKLVFVRSSILVPIMLSIVMIGAVQSSRSWGDVIAVILIGILGWLMKRARWSRAPFFLAFILAPLVDRYFHISMNIHGWDWVARPFVWPMLVGSLLFVVMLMLRRFFQARRRNEDRAPAQWRVEFRPSADLLFSVGGLAVTFAAFVTSLAWTFRAGILPQIVSGLGIACCVIALVTCVLHRRVPDAATATEGNFDIETDFGQMTQKTVSWRAGLFLGALCVMCGLGWLIGLPVALIGFVLLAMIAMGERPIQAFVICVATSVVGWALFEKFLRLSWPNPLYQLFGG</sequence>
<reference evidence="4" key="1">
    <citation type="submission" date="2023-02" db="EMBL/GenBank/DDBJ databases">
        <title>Description of Roseinatronobacter alkalisoli sp. nov., an alkaliphilic bacerium isolated from soda soil.</title>
        <authorList>
            <person name="Wei W."/>
        </authorList>
    </citation>
    <scope>NUCLEOTIDE SEQUENCE</scope>
    <source>
        <strain evidence="4">HJB301</strain>
    </source>
</reference>
<keyword evidence="1" id="KW-0812">Transmembrane</keyword>
<accession>A0ABT5TAZ8</accession>
<feature type="transmembrane region" description="Helical" evidence="1">
    <location>
        <begin position="596"/>
        <end position="629"/>
    </location>
</feature>
<dbReference type="PANTHER" id="PTHR35342:SF5">
    <property type="entry name" value="TRICARBOXYLIC TRANSPORT PROTEIN"/>
    <property type="match status" value="1"/>
</dbReference>
<evidence type="ECO:0000259" key="2">
    <source>
        <dbReference type="Pfam" id="PF01970"/>
    </source>
</evidence>
<comment type="caution">
    <text evidence="4">The sequence shown here is derived from an EMBL/GenBank/DDBJ whole genome shotgun (WGS) entry which is preliminary data.</text>
</comment>
<dbReference type="Proteomes" id="UP001431784">
    <property type="component" value="Unassembled WGS sequence"/>
</dbReference>
<feature type="transmembrane region" description="Helical" evidence="1">
    <location>
        <begin position="358"/>
        <end position="381"/>
    </location>
</feature>
<feature type="transmembrane region" description="Helical" evidence="1">
    <location>
        <begin position="470"/>
        <end position="491"/>
    </location>
</feature>
<feature type="transmembrane region" description="Helical" evidence="1">
    <location>
        <begin position="635"/>
        <end position="652"/>
    </location>
</feature>
<feature type="domain" description="DUF112" evidence="2">
    <location>
        <begin position="20"/>
        <end position="441"/>
    </location>
</feature>
<evidence type="ECO:0000313" key="4">
    <source>
        <dbReference type="EMBL" id="MDD7972300.1"/>
    </source>
</evidence>
<dbReference type="Pfam" id="PF07331">
    <property type="entry name" value="TctB"/>
    <property type="match status" value="1"/>
</dbReference>
<feature type="transmembrane region" description="Helical" evidence="1">
    <location>
        <begin position="438"/>
        <end position="458"/>
    </location>
</feature>
<feature type="transmembrane region" description="Helical" evidence="1">
    <location>
        <begin position="109"/>
        <end position="135"/>
    </location>
</feature>
<evidence type="ECO:0000259" key="3">
    <source>
        <dbReference type="Pfam" id="PF07331"/>
    </source>
</evidence>
<gene>
    <name evidence="4" type="ORF">PUT78_14455</name>
</gene>
<feature type="transmembrane region" description="Helical" evidence="1">
    <location>
        <begin position="20"/>
        <end position="49"/>
    </location>
</feature>
<feature type="transmembrane region" description="Helical" evidence="1">
    <location>
        <begin position="61"/>
        <end position="84"/>
    </location>
</feature>
<keyword evidence="1" id="KW-0472">Membrane</keyword>
<dbReference type="InterPro" id="IPR009936">
    <property type="entry name" value="DUF1468"/>
</dbReference>
<keyword evidence="5" id="KW-1185">Reference proteome</keyword>
<organism evidence="4 5">
    <name type="scientific">Roseinatronobacter alkalisoli</name>
    <dbReference type="NCBI Taxonomy" id="3028235"/>
    <lineage>
        <taxon>Bacteria</taxon>
        <taxon>Pseudomonadati</taxon>
        <taxon>Pseudomonadota</taxon>
        <taxon>Alphaproteobacteria</taxon>
        <taxon>Rhodobacterales</taxon>
        <taxon>Paracoccaceae</taxon>
        <taxon>Roseinatronobacter</taxon>
    </lineage>
</organism>
<feature type="transmembrane region" description="Helical" evidence="1">
    <location>
        <begin position="388"/>
        <end position="408"/>
    </location>
</feature>
<evidence type="ECO:0000256" key="1">
    <source>
        <dbReference type="SAM" id="Phobius"/>
    </source>
</evidence>
<feature type="transmembrane region" description="Helical" evidence="1">
    <location>
        <begin position="414"/>
        <end position="431"/>
    </location>
</feature>
<name>A0ABT5TAZ8_9RHOB</name>
<feature type="transmembrane region" description="Helical" evidence="1">
    <location>
        <begin position="147"/>
        <end position="163"/>
    </location>
</feature>
<feature type="transmembrane region" description="Helical" evidence="1">
    <location>
        <begin position="541"/>
        <end position="563"/>
    </location>
</feature>